<evidence type="ECO:0000313" key="4">
    <source>
        <dbReference type="Proteomes" id="UP000501058"/>
    </source>
</evidence>
<feature type="region of interest" description="Disordered" evidence="1">
    <location>
        <begin position="684"/>
        <end position="703"/>
    </location>
</feature>
<feature type="domain" description="Sulfatase-modifying factor enzyme-like" evidence="2">
    <location>
        <begin position="528"/>
        <end position="626"/>
    </location>
</feature>
<dbReference type="InterPro" id="IPR042095">
    <property type="entry name" value="SUMF_sf"/>
</dbReference>
<keyword evidence="4" id="KW-1185">Reference proteome</keyword>
<dbReference type="InterPro" id="IPR016187">
    <property type="entry name" value="CTDL_fold"/>
</dbReference>
<proteinExistence type="predicted"/>
<dbReference type="Gene3D" id="3.90.1580.10">
    <property type="entry name" value="paralog of FGE (formylglycine-generating enzyme)"/>
    <property type="match status" value="1"/>
</dbReference>
<dbReference type="AlphaFoldDB" id="A0A6G7Y555"/>
<dbReference type="KEGG" id="prv:G7070_06310"/>
<name>A0A6G7Y555_9ACTN</name>
<gene>
    <name evidence="3" type="ORF">G7070_06310</name>
</gene>
<accession>A0A6G7Y555</accession>
<reference evidence="3 4" key="1">
    <citation type="submission" date="2020-03" db="EMBL/GenBank/DDBJ databases">
        <title>Propioniciclava sp. nov., isolated from Hydrophilus acuminatus.</title>
        <authorList>
            <person name="Hyun D.-W."/>
            <person name="Bae J.-W."/>
        </authorList>
    </citation>
    <scope>NUCLEOTIDE SEQUENCE [LARGE SCALE GENOMIC DNA]</scope>
    <source>
        <strain evidence="3 4">HDW11</strain>
    </source>
</reference>
<organism evidence="3 4">
    <name type="scientific">Propioniciclava coleopterorum</name>
    <dbReference type="NCBI Taxonomy" id="2714937"/>
    <lineage>
        <taxon>Bacteria</taxon>
        <taxon>Bacillati</taxon>
        <taxon>Actinomycetota</taxon>
        <taxon>Actinomycetes</taxon>
        <taxon>Propionibacteriales</taxon>
        <taxon>Propionibacteriaceae</taxon>
        <taxon>Propioniciclava</taxon>
    </lineage>
</organism>
<protein>
    <submittedName>
        <fullName evidence="3">Formylglycine-generating enzyme family protein</fullName>
    </submittedName>
</protein>
<dbReference type="EMBL" id="CP049865">
    <property type="protein sequence ID" value="QIK71952.1"/>
    <property type="molecule type" value="Genomic_DNA"/>
</dbReference>
<sequence length="703" mass="75733">MTVTPQPAAGPLNPLVPRPIDAPTAVPLAPDADLTGLDQAKIFIAPDDPAQWDAWRATLERWRAGARGRHPDHAARYAGPGEWTAGCHVIAQVWLWDELLYDFEAGVFTPDRLLADADARFGGFDGVVLWHAYPVIGIDGRNQWDHYREVPGLRALVDTLHAAGVRVFCDFNPWDTGTRRGGTDAEELAAIIADFGFDGVFLDTLKQADAALIAPLFAANPALALETESKLALDDLGTHAMSWAQWYADSPVPGVLKTHFYEPRHMQHHIRRWNRDHHEELQSAWLNGVGVMAWEVVFSAWVGWNDRDADTLRRMRPVQRAWSDLLVDGVYTPLVRLSDAAHAAGAYAASWTDGSRTLLALVNRSEIDVTLSAADLAPWLAGAGHEGAGAAVDSLGSTDDPAPTEGEPLLLSLTSGAAVAGGVLVPARSISGVVAGPGAELVAAASASVPVGRSARFPYREAVRLAGEPATGAAPASGFVAVPAGRHFLTQRYRCRETGLYGEAPFVDEWKPLHPRLHDLRTREHVLETPGCFVAEREVTVAEFAAFVAATGHDWTPPASASGPGGQRGPDEPATWVSLDDARAYASWVGGRLPTEFEWQLAGEASDDWVGDVAVWNWTDSEHSDGRSRFAILKGGSDHAIEGSEWYVEPGRRGPDHTLKYLRKGFDLDRNAWTGFRVAFDAAGPGQDAAPTAGAEVAPEGRG</sequence>
<dbReference type="InterPro" id="IPR005532">
    <property type="entry name" value="SUMF_dom"/>
</dbReference>
<dbReference type="RefSeq" id="WP_166232840.1">
    <property type="nucleotide sequence ID" value="NZ_CP049865.1"/>
</dbReference>
<evidence type="ECO:0000259" key="2">
    <source>
        <dbReference type="Pfam" id="PF03781"/>
    </source>
</evidence>
<dbReference type="Pfam" id="PF03781">
    <property type="entry name" value="FGE-sulfatase"/>
    <property type="match status" value="1"/>
</dbReference>
<evidence type="ECO:0000256" key="1">
    <source>
        <dbReference type="SAM" id="MobiDB-lite"/>
    </source>
</evidence>
<dbReference type="Proteomes" id="UP000501058">
    <property type="component" value="Chromosome"/>
</dbReference>
<dbReference type="SUPFAM" id="SSF56436">
    <property type="entry name" value="C-type lectin-like"/>
    <property type="match status" value="1"/>
</dbReference>
<evidence type="ECO:0000313" key="3">
    <source>
        <dbReference type="EMBL" id="QIK71952.1"/>
    </source>
</evidence>